<accession>A0ABS5XNF6</accession>
<proteinExistence type="predicted"/>
<gene>
    <name evidence="1" type="ORF">J7302_22325</name>
</gene>
<organism evidence="1 2">
    <name type="scientific">Metapseudomonas boanensis</name>
    <dbReference type="NCBI Taxonomy" id="2822138"/>
    <lineage>
        <taxon>Bacteria</taxon>
        <taxon>Pseudomonadati</taxon>
        <taxon>Pseudomonadota</taxon>
        <taxon>Gammaproteobacteria</taxon>
        <taxon>Pseudomonadales</taxon>
        <taxon>Pseudomonadaceae</taxon>
        <taxon>Metapseudomonas</taxon>
    </lineage>
</organism>
<sequence>MLVRTSAWGCLFGQLRDLRQQLPSHVATQMLEQFGHPFCQFLAVKHQVFAIELA</sequence>
<comment type="caution">
    <text evidence="1">The sequence shown here is derived from an EMBL/GenBank/DDBJ whole genome shotgun (WGS) entry which is preliminary data.</text>
</comment>
<protein>
    <submittedName>
        <fullName evidence="1">Uncharacterized protein</fullName>
    </submittedName>
</protein>
<reference evidence="1 2" key="1">
    <citation type="submission" date="2021-04" db="EMBL/GenBank/DDBJ databases">
        <title>Pseudomonas boanensis sp. nov., a bacterium isolated from river water used for household purposes in Boane District, Mozambique.</title>
        <authorList>
            <person name="Nicklasson M."/>
            <person name="Martin-Rodriguez A.J."/>
            <person name="Thorell K."/>
            <person name="Neves L."/>
            <person name="Mussagy A."/>
            <person name="Rydberg H.A."/>
            <person name="Hernroth B."/>
            <person name="Svensson-Stadler L."/>
            <person name="Sjoling A."/>
        </authorList>
    </citation>
    <scope>NUCLEOTIDE SEQUENCE [LARGE SCALE GENOMIC DNA]</scope>
    <source>
        <strain evidence="1 2">DB1</strain>
    </source>
</reference>
<evidence type="ECO:0000313" key="2">
    <source>
        <dbReference type="Proteomes" id="UP001519667"/>
    </source>
</evidence>
<dbReference type="Proteomes" id="UP001519667">
    <property type="component" value="Unassembled WGS sequence"/>
</dbReference>
<name>A0ABS5XNF6_9GAMM</name>
<evidence type="ECO:0000313" key="1">
    <source>
        <dbReference type="EMBL" id="MBT8768848.1"/>
    </source>
</evidence>
<keyword evidence="2" id="KW-1185">Reference proteome</keyword>
<dbReference type="EMBL" id="JAGTIS010000016">
    <property type="protein sequence ID" value="MBT8768848.1"/>
    <property type="molecule type" value="Genomic_DNA"/>
</dbReference>